<proteinExistence type="inferred from homology"/>
<accession>A0A7L2FVA8</accession>
<feature type="chain" id="PRO_5029570607" evidence="5">
    <location>
        <begin position="23"/>
        <end position="81"/>
    </location>
</feature>
<dbReference type="GO" id="GO:0030335">
    <property type="term" value="P:positive regulation of cell migration"/>
    <property type="evidence" value="ECO:0007669"/>
    <property type="project" value="TreeGrafter"/>
</dbReference>
<feature type="signal peptide" evidence="5">
    <location>
        <begin position="1"/>
        <end position="22"/>
    </location>
</feature>
<dbReference type="Pfam" id="PF00048">
    <property type="entry name" value="IL8"/>
    <property type="match status" value="1"/>
</dbReference>
<keyword evidence="3" id="KW-0202">Cytokine</keyword>
<dbReference type="Gene3D" id="2.40.50.40">
    <property type="match status" value="1"/>
</dbReference>
<dbReference type="InterPro" id="IPR039809">
    <property type="entry name" value="Chemokine_b/g/d"/>
</dbReference>
<dbReference type="SMART" id="SM00199">
    <property type="entry name" value="SCY"/>
    <property type="match status" value="1"/>
</dbReference>
<dbReference type="GO" id="GO:0048020">
    <property type="term" value="F:CCR chemokine receptor binding"/>
    <property type="evidence" value="ECO:0007669"/>
    <property type="project" value="TreeGrafter"/>
</dbReference>
<gene>
    <name evidence="7" type="primary">Ccl3_1</name>
    <name evidence="7" type="ORF">QUIMEX_R01375</name>
</gene>
<evidence type="ECO:0000256" key="2">
    <source>
        <dbReference type="ARBA" id="ARBA00022500"/>
    </source>
</evidence>
<evidence type="ECO:0000256" key="5">
    <source>
        <dbReference type="SAM" id="SignalP"/>
    </source>
</evidence>
<dbReference type="GO" id="GO:0070098">
    <property type="term" value="P:chemokine-mediated signaling pathway"/>
    <property type="evidence" value="ECO:0007669"/>
    <property type="project" value="TreeGrafter"/>
</dbReference>
<comment type="caution">
    <text evidence="7">The sequence shown here is derived from an EMBL/GenBank/DDBJ whole genome shotgun (WGS) entry which is preliminary data.</text>
</comment>
<feature type="non-terminal residue" evidence="7">
    <location>
        <position position="81"/>
    </location>
</feature>
<keyword evidence="2" id="KW-0145">Chemotaxis</keyword>
<name>A0A7L2FVA8_QUIME</name>
<dbReference type="GO" id="GO:0048245">
    <property type="term" value="P:eosinophil chemotaxis"/>
    <property type="evidence" value="ECO:0007669"/>
    <property type="project" value="TreeGrafter"/>
</dbReference>
<dbReference type="FunFam" id="2.40.50.40:FF:000002">
    <property type="entry name" value="C-C motif chemokine"/>
    <property type="match status" value="1"/>
</dbReference>
<dbReference type="PANTHER" id="PTHR12015:SF103">
    <property type="entry name" value="C-C MOTIF CHEMOKINE 4-RELATED"/>
    <property type="match status" value="1"/>
</dbReference>
<dbReference type="GO" id="GO:0006954">
    <property type="term" value="P:inflammatory response"/>
    <property type="evidence" value="ECO:0007669"/>
    <property type="project" value="TreeGrafter"/>
</dbReference>
<dbReference type="CDD" id="cd00272">
    <property type="entry name" value="Chemokine_CC"/>
    <property type="match status" value="1"/>
</dbReference>
<dbReference type="GO" id="GO:0061844">
    <property type="term" value="P:antimicrobial humoral immune response mediated by antimicrobial peptide"/>
    <property type="evidence" value="ECO:0007669"/>
    <property type="project" value="TreeGrafter"/>
</dbReference>
<sequence length="81" mass="8865">MKVLAATLASLLLLATCSPAEGHLDGVPTKCCFTYQKNPIPQRLVRSVFDTSSSCSNPGVIMVTLKKRELCADPQEKWVQE</sequence>
<dbReference type="InterPro" id="IPR036048">
    <property type="entry name" value="Interleukin_8-like_sf"/>
</dbReference>
<evidence type="ECO:0000313" key="7">
    <source>
        <dbReference type="EMBL" id="NXQ78458.1"/>
    </source>
</evidence>
<comment type="similarity">
    <text evidence="1">Belongs to the intercrine beta (chemokine CC) family.</text>
</comment>
<dbReference type="EMBL" id="VWYF01044459">
    <property type="protein sequence ID" value="NXQ78458.1"/>
    <property type="molecule type" value="Genomic_DNA"/>
</dbReference>
<dbReference type="GO" id="GO:0008009">
    <property type="term" value="F:chemokine activity"/>
    <property type="evidence" value="ECO:0007669"/>
    <property type="project" value="InterPro"/>
</dbReference>
<evidence type="ECO:0000256" key="3">
    <source>
        <dbReference type="ARBA" id="ARBA00022514"/>
    </source>
</evidence>
<dbReference type="SUPFAM" id="SSF54117">
    <property type="entry name" value="Interleukin 8-like chemokines"/>
    <property type="match status" value="1"/>
</dbReference>
<keyword evidence="8" id="KW-1185">Reference proteome</keyword>
<evidence type="ECO:0000256" key="1">
    <source>
        <dbReference type="ARBA" id="ARBA00010868"/>
    </source>
</evidence>
<evidence type="ECO:0000256" key="4">
    <source>
        <dbReference type="ARBA" id="ARBA00022729"/>
    </source>
</evidence>
<evidence type="ECO:0000259" key="6">
    <source>
        <dbReference type="SMART" id="SM00199"/>
    </source>
</evidence>
<dbReference type="InterPro" id="IPR001811">
    <property type="entry name" value="Chemokine_IL8-like_dom"/>
</dbReference>
<dbReference type="Proteomes" id="UP000552319">
    <property type="component" value="Unassembled WGS sequence"/>
</dbReference>
<dbReference type="GO" id="GO:0005615">
    <property type="term" value="C:extracellular space"/>
    <property type="evidence" value="ECO:0007669"/>
    <property type="project" value="UniProtKB-KW"/>
</dbReference>
<protein>
    <submittedName>
        <fullName evidence="7">CCL3 protein</fullName>
    </submittedName>
</protein>
<reference evidence="7 8" key="1">
    <citation type="submission" date="2019-09" db="EMBL/GenBank/DDBJ databases">
        <title>Bird 10,000 Genomes (B10K) Project - Family phase.</title>
        <authorList>
            <person name="Zhang G."/>
        </authorList>
    </citation>
    <scope>NUCLEOTIDE SEQUENCE [LARGE SCALE GENOMIC DNA]</scope>
    <source>
        <strain evidence="7">B10K-DU-001-31</strain>
        <tissue evidence="7">Muscle</tissue>
    </source>
</reference>
<dbReference type="PANTHER" id="PTHR12015">
    <property type="entry name" value="SMALL INDUCIBLE CYTOKINE A"/>
    <property type="match status" value="1"/>
</dbReference>
<feature type="domain" description="Chemokine interleukin-8-like" evidence="6">
    <location>
        <begin position="28"/>
        <end position="81"/>
    </location>
</feature>
<feature type="non-terminal residue" evidence="7">
    <location>
        <position position="1"/>
    </location>
</feature>
<evidence type="ECO:0000313" key="8">
    <source>
        <dbReference type="Proteomes" id="UP000552319"/>
    </source>
</evidence>
<dbReference type="AlphaFoldDB" id="A0A7L2FVA8"/>
<keyword evidence="4 5" id="KW-0732">Signal</keyword>
<organism evidence="7 8">
    <name type="scientific">Quiscalus mexicanus</name>
    <name type="common">Great-tailed grackle</name>
    <name type="synonym">Cassidix mexicanus</name>
    <dbReference type="NCBI Taxonomy" id="64278"/>
    <lineage>
        <taxon>Eukaryota</taxon>
        <taxon>Metazoa</taxon>
        <taxon>Chordata</taxon>
        <taxon>Craniata</taxon>
        <taxon>Vertebrata</taxon>
        <taxon>Euteleostomi</taxon>
        <taxon>Archelosauria</taxon>
        <taxon>Archosauria</taxon>
        <taxon>Dinosauria</taxon>
        <taxon>Saurischia</taxon>
        <taxon>Theropoda</taxon>
        <taxon>Coelurosauria</taxon>
        <taxon>Aves</taxon>
        <taxon>Neognathae</taxon>
        <taxon>Neoaves</taxon>
        <taxon>Telluraves</taxon>
        <taxon>Australaves</taxon>
        <taxon>Passeriformes</taxon>
        <taxon>Passeroidea</taxon>
        <taxon>Icteridae</taxon>
        <taxon>Quiscalus</taxon>
    </lineage>
</organism>